<dbReference type="Gene3D" id="3.40.50.1580">
    <property type="entry name" value="Nucleoside phosphorylase domain"/>
    <property type="match status" value="1"/>
</dbReference>
<evidence type="ECO:0000256" key="1">
    <source>
        <dbReference type="HAMAP-Rule" id="MF_00991"/>
    </source>
</evidence>
<dbReference type="GO" id="GO:0009116">
    <property type="term" value="P:nucleoside metabolic process"/>
    <property type="evidence" value="ECO:0007669"/>
    <property type="project" value="InterPro"/>
</dbReference>
<dbReference type="InterPro" id="IPR019963">
    <property type="entry name" value="FL_hydrolase_MqnB"/>
</dbReference>
<dbReference type="GO" id="GO:0019284">
    <property type="term" value="P:L-methionine salvage from S-adenosylmethionine"/>
    <property type="evidence" value="ECO:0007669"/>
    <property type="project" value="TreeGrafter"/>
</dbReference>
<evidence type="ECO:0000256" key="2">
    <source>
        <dbReference type="NCBIfam" id="TIGR03664"/>
    </source>
</evidence>
<dbReference type="EMBL" id="FNGU01000002">
    <property type="protein sequence ID" value="SDL74050.1"/>
    <property type="molecule type" value="Genomic_DNA"/>
</dbReference>
<name>A0A1G9MIE8_9BACT</name>
<accession>A0A1G9MIE8</accession>
<dbReference type="InterPro" id="IPR000845">
    <property type="entry name" value="Nucleoside_phosphorylase_d"/>
</dbReference>
<dbReference type="OrthoDB" id="9788270at2"/>
<evidence type="ECO:0000259" key="3">
    <source>
        <dbReference type="Pfam" id="PF01048"/>
    </source>
</evidence>
<dbReference type="PANTHER" id="PTHR46832:SF2">
    <property type="entry name" value="FUTALOSINE HYDROLASE"/>
    <property type="match status" value="1"/>
</dbReference>
<evidence type="ECO:0000313" key="4">
    <source>
        <dbReference type="EMBL" id="SDL74050.1"/>
    </source>
</evidence>
<evidence type="ECO:0000313" key="5">
    <source>
        <dbReference type="Proteomes" id="UP000182146"/>
    </source>
</evidence>
<gene>
    <name evidence="1" type="primary">mqnB</name>
    <name evidence="4" type="ORF">SAMN05660860_01163</name>
</gene>
<dbReference type="CDD" id="cd17766">
    <property type="entry name" value="futalosine_nucleosidase_MqnB"/>
    <property type="match status" value="1"/>
</dbReference>
<feature type="domain" description="Nucleoside phosphorylase" evidence="3">
    <location>
        <begin position="2"/>
        <end position="236"/>
    </location>
</feature>
<keyword evidence="1 4" id="KW-0378">Hydrolase</keyword>
<dbReference type="STRING" id="392333.SAMN05660860_01163"/>
<dbReference type="PANTHER" id="PTHR46832">
    <property type="entry name" value="5'-METHYLTHIOADENOSINE/S-ADENOSYLHOMOCYSTEINE NUCLEOSIDASE"/>
    <property type="match status" value="1"/>
</dbReference>
<dbReference type="GO" id="GO:0009234">
    <property type="term" value="P:menaquinone biosynthetic process"/>
    <property type="evidence" value="ECO:0007669"/>
    <property type="project" value="UniProtKB-UniRule"/>
</dbReference>
<dbReference type="GO" id="GO:0005829">
    <property type="term" value="C:cytosol"/>
    <property type="evidence" value="ECO:0007669"/>
    <property type="project" value="TreeGrafter"/>
</dbReference>
<comment type="function">
    <text evidence="1">Catalyzes the hydrolysis of futalosine (FL) to dehypoxanthine futalosine (DHFL) and hypoxanthine, a step in the biosynthesis of menaquinone (MK, vitamin K2).</text>
</comment>
<dbReference type="AlphaFoldDB" id="A0A1G9MIE8"/>
<reference evidence="4 5" key="1">
    <citation type="submission" date="2016-10" db="EMBL/GenBank/DDBJ databases">
        <authorList>
            <person name="de Groot N.N."/>
        </authorList>
    </citation>
    <scope>NUCLEOTIDE SEQUENCE [LARGE SCALE GENOMIC DNA]</scope>
    <source>
        <strain evidence="4 5">DSM 17813</strain>
    </source>
</reference>
<dbReference type="EC" id="3.2.2.26" evidence="1 2"/>
<comment type="similarity">
    <text evidence="1">Belongs to the PNP/UDP phosphorylase family. Futalosine hydrolase subfamily.</text>
</comment>
<dbReference type="GO" id="GO:0008782">
    <property type="term" value="F:adenosylhomocysteine nucleosidase activity"/>
    <property type="evidence" value="ECO:0007669"/>
    <property type="project" value="TreeGrafter"/>
</dbReference>
<keyword evidence="1" id="KW-0474">Menaquinone biosynthesis</keyword>
<protein>
    <recommendedName>
        <fullName evidence="1 2">Futalosine hydrolase</fullName>
        <shortName evidence="1">FL hydrolase</shortName>
        <ecNumber evidence="1 2">3.2.2.26</ecNumber>
    </recommendedName>
    <alternativeName>
        <fullName evidence="1">Futalosine nucleosidase</fullName>
    </alternativeName>
    <alternativeName>
        <fullName evidence="1">Menaquinone biosynthetic enzyme MqnB</fullName>
    </alternativeName>
</protein>
<proteinExistence type="inferred from homology"/>
<dbReference type="SUPFAM" id="SSF53167">
    <property type="entry name" value="Purine and uridine phosphorylases"/>
    <property type="match status" value="1"/>
</dbReference>
<comment type="pathway">
    <text evidence="1">Quinol/quinone metabolism; menaquinone biosynthesis.</text>
</comment>
<dbReference type="InterPro" id="IPR035994">
    <property type="entry name" value="Nucleoside_phosphorylase_sf"/>
</dbReference>
<dbReference type="Proteomes" id="UP000182146">
    <property type="component" value="Unassembled WGS sequence"/>
</dbReference>
<dbReference type="Pfam" id="PF01048">
    <property type="entry name" value="PNP_UDP_1"/>
    <property type="match status" value="1"/>
</dbReference>
<organism evidence="4 5">
    <name type="scientific">Geoalkalibacter ferrihydriticus</name>
    <dbReference type="NCBI Taxonomy" id="392333"/>
    <lineage>
        <taxon>Bacteria</taxon>
        <taxon>Pseudomonadati</taxon>
        <taxon>Thermodesulfobacteriota</taxon>
        <taxon>Desulfuromonadia</taxon>
        <taxon>Desulfuromonadales</taxon>
        <taxon>Geoalkalibacteraceae</taxon>
        <taxon>Geoalkalibacter</taxon>
    </lineage>
</organism>
<dbReference type="NCBIfam" id="TIGR03664">
    <property type="entry name" value="fut_nucase"/>
    <property type="match status" value="1"/>
</dbReference>
<dbReference type="HAMAP" id="MF_00991">
    <property type="entry name" value="MqnB"/>
    <property type="match status" value="1"/>
</dbReference>
<dbReference type="GO" id="GO:0008930">
    <property type="term" value="F:methylthioadenosine nucleosidase activity"/>
    <property type="evidence" value="ECO:0007669"/>
    <property type="project" value="TreeGrafter"/>
</dbReference>
<dbReference type="RefSeq" id="WP_052445903.1">
    <property type="nucleotide sequence ID" value="NZ_FNGU01000002.1"/>
</dbReference>
<dbReference type="UniPathway" id="UPA00079"/>
<comment type="catalytic activity">
    <reaction evidence="1">
        <text>futalosine + H2O = dehypoxanthine futalosine + hypoxanthine</text>
        <dbReference type="Rhea" id="RHEA:25904"/>
        <dbReference type="ChEBI" id="CHEBI:15377"/>
        <dbReference type="ChEBI" id="CHEBI:17368"/>
        <dbReference type="ChEBI" id="CHEBI:58863"/>
        <dbReference type="ChEBI" id="CHEBI:58864"/>
        <dbReference type="EC" id="3.2.2.26"/>
    </reaction>
</comment>
<sequence length="246" mass="25536">MIALIAATPLESILLSEPLTASVLPGGFCLFTGHLGERSVSLVLSGVGKANAAAATALLLAQSRPEVVISFGCGGAFPGFGLGNGDLTLATAEHYGDEGVDTPLGFEGMRALGFALVQRPEQNFHDILPVSDTWLEKARASLTNTAVRRGCAWREGIFATVSTCSGSDRHSAAVAQRTGALCETMEGAAVAQMCAAFNVPFLGIRGISNLTGNRDRTAWNLPLAVTAAQEAVLDLLRSLPPEESAP</sequence>